<proteinExistence type="predicted"/>
<evidence type="ECO:0000313" key="3">
    <source>
        <dbReference type="EMBL" id="QTX09929.1"/>
    </source>
</evidence>
<dbReference type="InterPro" id="IPR011009">
    <property type="entry name" value="Kinase-like_dom_sf"/>
</dbReference>
<feature type="compositionally biased region" description="Low complexity" evidence="1">
    <location>
        <begin position="520"/>
        <end position="543"/>
    </location>
</feature>
<dbReference type="RefSeq" id="WP_207252866.1">
    <property type="nucleotide sequence ID" value="NZ_JAFMPM010000008.1"/>
</dbReference>
<reference evidence="3" key="2">
    <citation type="submission" date="2021-04" db="EMBL/GenBank/DDBJ databases">
        <title>Complete Genome and methylome analysis of Thiothrix fructosivorans ATCC 49748.</title>
        <authorList>
            <person name="Fomenkov A."/>
            <person name="Sun L."/>
            <person name="Vincze T."/>
            <person name="Grabovich M.Y."/>
            <person name="Roberts R.J."/>
        </authorList>
    </citation>
    <scope>NUCLEOTIDE SEQUENCE</scope>
    <source>
        <strain evidence="3">ATCC 49748</strain>
    </source>
</reference>
<gene>
    <name evidence="3" type="ORF">J1836_015150</name>
    <name evidence="2" type="ORF">J1836_19760</name>
</gene>
<dbReference type="EMBL" id="JAFMPM010000008">
    <property type="protein sequence ID" value="MBO0615138.1"/>
    <property type="molecule type" value="Genomic_DNA"/>
</dbReference>
<dbReference type="Gene3D" id="1.10.510.10">
    <property type="entry name" value="Transferase(Phosphotransferase) domain 1"/>
    <property type="match status" value="1"/>
</dbReference>
<reference evidence="2 4" key="1">
    <citation type="submission" date="2021-03" db="EMBL/GenBank/DDBJ databases">
        <title>Draft genome and methylome analysis of Thiotrix fructosivoruns ATCC 49748.</title>
        <authorList>
            <person name="Fomenkov A."/>
            <person name="Grabovich M.Y."/>
            <person name="Roberts R.J."/>
        </authorList>
    </citation>
    <scope>NUCLEOTIDE SEQUENCE [LARGE SCALE GENOMIC DNA]</scope>
    <source>
        <strain evidence="2 4">ATCC 49748</strain>
    </source>
</reference>
<dbReference type="InterPro" id="IPR011990">
    <property type="entry name" value="TPR-like_helical_dom_sf"/>
</dbReference>
<feature type="region of interest" description="Disordered" evidence="1">
    <location>
        <begin position="668"/>
        <end position="699"/>
    </location>
</feature>
<evidence type="ECO:0000256" key="1">
    <source>
        <dbReference type="SAM" id="MobiDB-lite"/>
    </source>
</evidence>
<dbReference type="Proteomes" id="UP000664466">
    <property type="component" value="Unassembled WGS sequence"/>
</dbReference>
<feature type="region of interest" description="Disordered" evidence="1">
    <location>
        <begin position="313"/>
        <end position="351"/>
    </location>
</feature>
<feature type="region of interest" description="Disordered" evidence="1">
    <location>
        <begin position="509"/>
        <end position="543"/>
    </location>
</feature>
<evidence type="ECO:0000313" key="2">
    <source>
        <dbReference type="EMBL" id="MBO0615138.1"/>
    </source>
</evidence>
<evidence type="ECO:0000313" key="4">
    <source>
        <dbReference type="Proteomes" id="UP000664466"/>
    </source>
</evidence>
<organism evidence="3">
    <name type="scientific">Thiothrix fructosivorans</name>
    <dbReference type="NCBI Taxonomy" id="111770"/>
    <lineage>
        <taxon>Bacteria</taxon>
        <taxon>Pseudomonadati</taxon>
        <taxon>Pseudomonadota</taxon>
        <taxon>Gammaproteobacteria</taxon>
        <taxon>Thiotrichales</taxon>
        <taxon>Thiotrichaceae</taxon>
        <taxon>Thiothrix</taxon>
    </lineage>
</organism>
<feature type="region of interest" description="Disordered" evidence="1">
    <location>
        <begin position="731"/>
        <end position="805"/>
    </location>
</feature>
<protein>
    <recommendedName>
        <fullName evidence="5">Protein kinase domain-containing protein</fullName>
    </recommendedName>
</protein>
<sequence>MPFSHRPSLDAQTVQTLPTLQERYALRRCMADTALGKLYWAQDLKQTQGNGEQTNVLVFTLLPALAQNPVFEQAFGHVLHGYQKPTPGMPHIIDDGKTANGLRWIIIRNSGGMLLTERLAELDDRGMPVPEALELLDSLSNAIANQRPDGIFGYLEPDTVLLGDKLPCLLTSPVAAALRATYNSTPNERSRQTLHSGYISPEVLLGDTPTTADDTFSIASLAYHLLQGEAPFGKQSALEATVRNLSPTSIRKLRPEAWAVLRQGLDLKRANRHKNPTALLRTLQRKQQKKLLLPLAALVAAGAVAMTTYQLLSSRDNQPTNPSETAVTGVTATPSTVASSQPPTDSAALVGETSLPPALDQDSVQAQADKLAAETAANTRAEAERLAAATAATAQAELAADNDLSTLQDNAADAIRKGNLFSTDSAQPAAVDYLRKAIALNADDTKTQQLLAQLINDQHTEAEALLSAGKLDEASTLLGTADRLITEFTFADGLKRQVSLETEVEQAKRKQALTQETSVTAPPDSTPPAIAADTPSSSTTPSPLAIDDDARQYLERAQRAISFGNLNTGDDRGESAVAYLSTLLEKTPDQPDALKLLEKVATLQQDNALAHLRKRDTDKARTALNDSQALIGKYKLDGLVEEQIALEKRYRETLAMGVFVPGKEIPEPTTASKAVPAKATAKPALAPPETENPEAAAAAATPAPAAVISAPVEEIRVPADIPVQDITPVPATTELPPIQLDAPPPTPQPAPLPPPPANNVTFEVPVTDADNAAANPNGNTFTPDVPNLMELPLDTIKDLPPATNQ</sequence>
<name>A0A8B0SGK6_9GAMM</name>
<feature type="compositionally biased region" description="Low complexity" evidence="1">
    <location>
        <begin position="764"/>
        <end position="780"/>
    </location>
</feature>
<evidence type="ECO:0008006" key="5">
    <source>
        <dbReference type="Google" id="ProtNLM"/>
    </source>
</evidence>
<dbReference type="SUPFAM" id="SSF48452">
    <property type="entry name" value="TPR-like"/>
    <property type="match status" value="1"/>
</dbReference>
<feature type="compositionally biased region" description="Pro residues" evidence="1">
    <location>
        <begin position="742"/>
        <end position="757"/>
    </location>
</feature>
<dbReference type="AlphaFoldDB" id="A0A8B0SGK6"/>
<keyword evidence="4" id="KW-1185">Reference proteome</keyword>
<dbReference type="SUPFAM" id="SSF56112">
    <property type="entry name" value="Protein kinase-like (PK-like)"/>
    <property type="match status" value="1"/>
</dbReference>
<feature type="compositionally biased region" description="Polar residues" evidence="1">
    <location>
        <begin position="313"/>
        <end position="344"/>
    </location>
</feature>
<dbReference type="EMBL" id="CP072748">
    <property type="protein sequence ID" value="QTX09929.1"/>
    <property type="molecule type" value="Genomic_DNA"/>
</dbReference>
<accession>A0A8B0SGK6</accession>